<comment type="caution">
    <text evidence="3">The sequence shown here is derived from an EMBL/GenBank/DDBJ whole genome shotgun (WGS) entry which is preliminary data.</text>
</comment>
<dbReference type="GO" id="GO:0048513">
    <property type="term" value="P:animal organ development"/>
    <property type="evidence" value="ECO:0007669"/>
    <property type="project" value="UniProtKB-ARBA"/>
</dbReference>
<keyword evidence="1" id="KW-0424">Laminin EGF-like domain</keyword>
<name>A0AAV8WSQ5_9CUCU</name>
<proteinExistence type="predicted"/>
<keyword evidence="4" id="KW-1185">Reference proteome</keyword>
<dbReference type="EMBL" id="JANEYF010004975">
    <property type="protein sequence ID" value="KAJ8929533.1"/>
    <property type="molecule type" value="Genomic_DNA"/>
</dbReference>
<dbReference type="PRINTS" id="PR00011">
    <property type="entry name" value="EGFLAMININ"/>
</dbReference>
<feature type="domain" description="Laminin EGF-like" evidence="2">
    <location>
        <begin position="18"/>
        <end position="66"/>
    </location>
</feature>
<dbReference type="GO" id="GO:0048731">
    <property type="term" value="P:system development"/>
    <property type="evidence" value="ECO:0007669"/>
    <property type="project" value="UniProtKB-ARBA"/>
</dbReference>
<dbReference type="PROSITE" id="PS01248">
    <property type="entry name" value="EGF_LAM_1"/>
    <property type="match status" value="1"/>
</dbReference>
<dbReference type="SUPFAM" id="SSF57196">
    <property type="entry name" value="EGF/Laminin"/>
    <property type="match status" value="1"/>
</dbReference>
<protein>
    <recommendedName>
        <fullName evidence="2">Laminin EGF-like domain-containing protein</fullName>
    </recommendedName>
</protein>
<organism evidence="3 4">
    <name type="scientific">Rhamnusium bicolor</name>
    <dbReference type="NCBI Taxonomy" id="1586634"/>
    <lineage>
        <taxon>Eukaryota</taxon>
        <taxon>Metazoa</taxon>
        <taxon>Ecdysozoa</taxon>
        <taxon>Arthropoda</taxon>
        <taxon>Hexapoda</taxon>
        <taxon>Insecta</taxon>
        <taxon>Pterygota</taxon>
        <taxon>Neoptera</taxon>
        <taxon>Endopterygota</taxon>
        <taxon>Coleoptera</taxon>
        <taxon>Polyphaga</taxon>
        <taxon>Cucujiformia</taxon>
        <taxon>Chrysomeloidea</taxon>
        <taxon>Cerambycidae</taxon>
        <taxon>Lepturinae</taxon>
        <taxon>Rhagiini</taxon>
        <taxon>Rhamnusium</taxon>
    </lineage>
</organism>
<comment type="caution">
    <text evidence="1">Lacks conserved residue(s) required for the propagation of feature annotation.</text>
</comment>
<dbReference type="FunFam" id="2.10.25.10:FF:000074">
    <property type="entry name" value="Laminin subunit alpha"/>
    <property type="match status" value="1"/>
</dbReference>
<accession>A0AAV8WSQ5</accession>
<dbReference type="AlphaFoldDB" id="A0AAV8WSQ5"/>
<dbReference type="PROSITE" id="PS50027">
    <property type="entry name" value="EGF_LAM_2"/>
    <property type="match status" value="1"/>
</dbReference>
<dbReference type="Gene3D" id="2.10.25.10">
    <property type="entry name" value="Laminin"/>
    <property type="match status" value="1"/>
</dbReference>
<dbReference type="CDD" id="cd00055">
    <property type="entry name" value="EGF_Lam"/>
    <property type="match status" value="1"/>
</dbReference>
<evidence type="ECO:0000259" key="2">
    <source>
        <dbReference type="PROSITE" id="PS50027"/>
    </source>
</evidence>
<feature type="disulfide bond" evidence="1">
    <location>
        <begin position="40"/>
        <end position="49"/>
    </location>
</feature>
<keyword evidence="1" id="KW-1015">Disulfide bond</keyword>
<dbReference type="InterPro" id="IPR002049">
    <property type="entry name" value="LE_dom"/>
</dbReference>
<sequence length="76" mass="8429">MALNDGHWKNKNKDCVKCNCSEYGSVENTYCDKESGRCYCKPGVTGDNCDTCLPHHYGTIQSGCKGIVSKHYCCNL</sequence>
<dbReference type="Pfam" id="PF00053">
    <property type="entry name" value="EGF_laminin"/>
    <property type="match status" value="1"/>
</dbReference>
<gene>
    <name evidence="3" type="ORF">NQ314_017791</name>
</gene>
<dbReference type="Proteomes" id="UP001162156">
    <property type="component" value="Unassembled WGS sequence"/>
</dbReference>
<evidence type="ECO:0000256" key="1">
    <source>
        <dbReference type="PROSITE-ProRule" id="PRU00460"/>
    </source>
</evidence>
<dbReference type="SMART" id="SM00180">
    <property type="entry name" value="EGF_Lam"/>
    <property type="match status" value="1"/>
</dbReference>
<evidence type="ECO:0000313" key="3">
    <source>
        <dbReference type="EMBL" id="KAJ8929533.1"/>
    </source>
</evidence>
<evidence type="ECO:0000313" key="4">
    <source>
        <dbReference type="Proteomes" id="UP001162156"/>
    </source>
</evidence>
<reference evidence="3" key="1">
    <citation type="journal article" date="2023" name="Insect Mol. Biol.">
        <title>Genome sequencing provides insights into the evolution of gene families encoding plant cell wall-degrading enzymes in longhorned beetles.</title>
        <authorList>
            <person name="Shin N.R."/>
            <person name="Okamura Y."/>
            <person name="Kirsch R."/>
            <person name="Pauchet Y."/>
        </authorList>
    </citation>
    <scope>NUCLEOTIDE SEQUENCE</scope>
    <source>
        <strain evidence="3">RBIC_L_NR</strain>
    </source>
</reference>